<comment type="similarity">
    <text evidence="1">Belongs to the universal ribosomal protein uL2 family.</text>
</comment>
<dbReference type="SMART" id="SM01383">
    <property type="entry name" value="Ribosomal_L2"/>
    <property type="match status" value="1"/>
</dbReference>
<dbReference type="FunFam" id="4.10.950.10:FF:000001">
    <property type="entry name" value="50S ribosomal protein L2"/>
    <property type="match status" value="1"/>
</dbReference>
<evidence type="ECO:0000259" key="7">
    <source>
        <dbReference type="SMART" id="SM01383"/>
    </source>
</evidence>
<dbReference type="PANTHER" id="PTHR13691:SF5">
    <property type="entry name" value="LARGE RIBOSOMAL SUBUNIT PROTEIN UL2M"/>
    <property type="match status" value="1"/>
</dbReference>
<evidence type="ECO:0000256" key="4">
    <source>
        <dbReference type="ARBA" id="ARBA00069872"/>
    </source>
</evidence>
<feature type="domain" description="Large ribosomal subunit protein uL2 C-terminal" evidence="6">
    <location>
        <begin position="124"/>
        <end position="250"/>
    </location>
</feature>
<dbReference type="FunFam" id="2.30.30.30:FF:000001">
    <property type="entry name" value="50S ribosomal protein L2"/>
    <property type="match status" value="1"/>
</dbReference>
<organism evidence="8">
    <name type="scientific">Reclinomonas americana ATCC 50283</name>
    <dbReference type="NCBI Taxonomy" id="1295594"/>
    <lineage>
        <taxon>Eukaryota</taxon>
        <taxon>Discoba</taxon>
        <taxon>Jakobida</taxon>
        <taxon>Histionina</taxon>
        <taxon>Histionidae</taxon>
        <taxon>Reclinomonas</taxon>
    </lineage>
</organism>
<dbReference type="PANTHER" id="PTHR13691">
    <property type="entry name" value="RIBOSOMAL PROTEIN L2"/>
    <property type="match status" value="1"/>
</dbReference>
<dbReference type="GO" id="GO:0032543">
    <property type="term" value="P:mitochondrial translation"/>
    <property type="evidence" value="ECO:0007669"/>
    <property type="project" value="TreeGrafter"/>
</dbReference>
<dbReference type="SUPFAM" id="SSF50104">
    <property type="entry name" value="Translation proteins SH3-like domain"/>
    <property type="match status" value="1"/>
</dbReference>
<dbReference type="NCBIfam" id="TIGR01171">
    <property type="entry name" value="rplB_bact"/>
    <property type="match status" value="1"/>
</dbReference>
<reference evidence="8" key="3">
    <citation type="journal article" date="2013" name="Genome Biol. Evol.">
        <title>Strikingly bacteria-like and gene-rich mitochondrial genomes throughout jakobid protists.</title>
        <authorList>
            <person name="Burger G."/>
            <person name="Gray M.W."/>
            <person name="Forget L."/>
            <person name="Lang B.F."/>
        </authorList>
    </citation>
    <scope>NUCLEOTIDE SEQUENCE</scope>
    <source>
        <strain evidence="8">ATCC 50283</strain>
    </source>
</reference>
<dbReference type="SMART" id="SM01382">
    <property type="entry name" value="Ribosomal_L2_C"/>
    <property type="match status" value="1"/>
</dbReference>
<keyword evidence="2 8" id="KW-0689">Ribosomal protein</keyword>
<feature type="compositionally biased region" description="Polar residues" evidence="5">
    <location>
        <begin position="245"/>
        <end position="256"/>
    </location>
</feature>
<dbReference type="Gene3D" id="2.30.30.30">
    <property type="match status" value="1"/>
</dbReference>
<evidence type="ECO:0000256" key="3">
    <source>
        <dbReference type="ARBA" id="ARBA00023274"/>
    </source>
</evidence>
<dbReference type="PIRSF" id="PIRSF002158">
    <property type="entry name" value="Ribosomal_L2"/>
    <property type="match status" value="1"/>
</dbReference>
<evidence type="ECO:0000259" key="6">
    <source>
        <dbReference type="SMART" id="SM01382"/>
    </source>
</evidence>
<geneLocation type="mitochondrion" evidence="8"/>
<evidence type="ECO:0000313" key="8">
    <source>
        <dbReference type="EMBL" id="AGH24336.1"/>
    </source>
</evidence>
<dbReference type="PROSITE" id="PS00467">
    <property type="entry name" value="RIBOSOMAL_L2"/>
    <property type="match status" value="1"/>
</dbReference>
<gene>
    <name evidence="8" type="primary">rpl2</name>
</gene>
<dbReference type="InterPro" id="IPR014722">
    <property type="entry name" value="Rib_uL2_dom2"/>
</dbReference>
<accession>M4QAJ0</accession>
<dbReference type="InterPro" id="IPR022671">
    <property type="entry name" value="Ribosomal_uL2_CS"/>
</dbReference>
<name>M4QAJ0_RECAM</name>
<dbReference type="GO" id="GO:0003735">
    <property type="term" value="F:structural constituent of ribosome"/>
    <property type="evidence" value="ECO:0007669"/>
    <property type="project" value="InterPro"/>
</dbReference>
<evidence type="ECO:0000256" key="1">
    <source>
        <dbReference type="ARBA" id="ARBA00005636"/>
    </source>
</evidence>
<dbReference type="SUPFAM" id="SSF50249">
    <property type="entry name" value="Nucleic acid-binding proteins"/>
    <property type="match status" value="1"/>
</dbReference>
<dbReference type="GO" id="GO:0016740">
    <property type="term" value="F:transferase activity"/>
    <property type="evidence" value="ECO:0007669"/>
    <property type="project" value="InterPro"/>
</dbReference>
<dbReference type="InterPro" id="IPR012340">
    <property type="entry name" value="NA-bd_OB-fold"/>
</dbReference>
<evidence type="ECO:0000256" key="2">
    <source>
        <dbReference type="ARBA" id="ARBA00022980"/>
    </source>
</evidence>
<proteinExistence type="inferred from homology"/>
<dbReference type="GO" id="GO:0005762">
    <property type="term" value="C:mitochondrial large ribosomal subunit"/>
    <property type="evidence" value="ECO:0007669"/>
    <property type="project" value="TreeGrafter"/>
</dbReference>
<dbReference type="AlphaFoldDB" id="M4QAJ0"/>
<dbReference type="InterPro" id="IPR022669">
    <property type="entry name" value="Ribosomal_uL2_C"/>
</dbReference>
<dbReference type="InterPro" id="IPR022666">
    <property type="entry name" value="Ribosomal_uL2_RNA-bd_dom"/>
</dbReference>
<evidence type="ECO:0000256" key="5">
    <source>
        <dbReference type="SAM" id="MobiDB-lite"/>
    </source>
</evidence>
<dbReference type="InterPro" id="IPR002171">
    <property type="entry name" value="Ribosomal_uL2"/>
</dbReference>
<keyword evidence="3" id="KW-0687">Ribonucleoprotein</keyword>
<dbReference type="GO" id="GO:0003723">
    <property type="term" value="F:RNA binding"/>
    <property type="evidence" value="ECO:0007669"/>
    <property type="project" value="InterPro"/>
</dbReference>
<protein>
    <recommendedName>
        <fullName evidence="4">Large ribosomal subunit protein uL2m</fullName>
    </recommendedName>
</protein>
<dbReference type="InterPro" id="IPR005880">
    <property type="entry name" value="Ribosomal_uL2_bac/org-type"/>
</dbReference>
<reference evidence="8" key="1">
    <citation type="journal article" date="2004" name="RNA">
        <title>Mitochondrial 3' tRNA editing in the jakobid Seculamonas ecuadoriensis: a novel mechanism and implications for tRNA processing.</title>
        <authorList>
            <person name="Leigh J."/>
            <person name="Lang B.F."/>
        </authorList>
    </citation>
    <scope>NUCLEOTIDE SEQUENCE</scope>
    <source>
        <strain evidence="8">ATCC 50283</strain>
    </source>
</reference>
<dbReference type="Gene3D" id="2.40.50.140">
    <property type="entry name" value="Nucleic acid-binding proteins"/>
    <property type="match status" value="1"/>
</dbReference>
<feature type="domain" description="Large ribosomal subunit protein uL2 RNA-binding" evidence="7">
    <location>
        <begin position="42"/>
        <end position="118"/>
    </location>
</feature>
<dbReference type="Gene3D" id="4.10.950.10">
    <property type="entry name" value="Ribosomal protein L2, domain 3"/>
    <property type="match status" value="1"/>
</dbReference>
<reference evidence="8" key="2">
    <citation type="journal article" date="2006" name="RNA">
        <title>Hybrid E. coli--Mitochondrial ribonuclease P RNAs are catalytically active.</title>
        <authorList>
            <person name="Seif E."/>
            <person name="Cadieux A."/>
            <person name="Lang B.F."/>
        </authorList>
    </citation>
    <scope>NUCLEOTIDE SEQUENCE</scope>
    <source>
        <strain evidence="8">ATCC 50283</strain>
    </source>
</reference>
<dbReference type="HAMAP" id="MF_01320_B">
    <property type="entry name" value="Ribosomal_uL2_B"/>
    <property type="match status" value="1"/>
</dbReference>
<dbReference type="Pfam" id="PF00181">
    <property type="entry name" value="Ribosomal_L2_N"/>
    <property type="match status" value="1"/>
</dbReference>
<feature type="region of interest" description="Disordered" evidence="5">
    <location>
        <begin position="225"/>
        <end position="262"/>
    </location>
</feature>
<sequence length="274" mass="30568">MIIKKYKPVTPSLRGLIQIDRSILWKGDPIKKLSVGMKESAGRNNTGRITVFHRGGGHKTRYRYIDFKRFKQGVSGIVTRLEYDPNRSCFIALVKYDENDFSYILAPHDLKVGDIVISGNDVDIRIGNTLPLRNIPIGTMIHNIELNPGKGGKLVRSAGTAAQLISKDDNGFCMLKLPSGEYRLFPNNSLATIGILSNIDNKNIKIGKAGRSRWMGRRPIVRGVAMNPVDHPHGGRTSGGRPSVTPWSWPTKGQPTRSKRKHNKLIVQRAKKKI</sequence>
<keyword evidence="8" id="KW-0496">Mitochondrion</keyword>
<dbReference type="InterPro" id="IPR014726">
    <property type="entry name" value="Ribosomal_uL2_dom3"/>
</dbReference>
<dbReference type="InterPro" id="IPR008991">
    <property type="entry name" value="Translation_prot_SH3-like_sf"/>
</dbReference>
<dbReference type="Pfam" id="PF03947">
    <property type="entry name" value="Ribosomal_L2_C"/>
    <property type="match status" value="1"/>
</dbReference>
<dbReference type="EMBL" id="KC353357">
    <property type="protein sequence ID" value="AGH24336.1"/>
    <property type="molecule type" value="Genomic_DNA"/>
</dbReference>